<dbReference type="NCBIfam" id="TIGR02937">
    <property type="entry name" value="sigma70-ECF"/>
    <property type="match status" value="1"/>
</dbReference>
<keyword evidence="3" id="KW-0731">Sigma factor</keyword>
<dbReference type="InterPro" id="IPR014284">
    <property type="entry name" value="RNA_pol_sigma-70_dom"/>
</dbReference>
<evidence type="ECO:0000313" key="11">
    <source>
        <dbReference type="Proteomes" id="UP000186309"/>
    </source>
</evidence>
<dbReference type="Pfam" id="PF08281">
    <property type="entry name" value="Sigma70_r4_2"/>
    <property type="match status" value="1"/>
</dbReference>
<evidence type="ECO:0000256" key="1">
    <source>
        <dbReference type="ARBA" id="ARBA00010641"/>
    </source>
</evidence>
<accession>A0A1U7CK57</accession>
<dbReference type="Pfam" id="PF04542">
    <property type="entry name" value="Sigma70_r2"/>
    <property type="match status" value="1"/>
</dbReference>
<dbReference type="PANTHER" id="PTHR43133:SF8">
    <property type="entry name" value="RNA POLYMERASE SIGMA FACTOR HI_1459-RELATED"/>
    <property type="match status" value="1"/>
</dbReference>
<evidence type="ECO:0000259" key="9">
    <source>
        <dbReference type="Pfam" id="PF08281"/>
    </source>
</evidence>
<dbReference type="Proteomes" id="UP000186309">
    <property type="component" value="Chromosome"/>
</dbReference>
<dbReference type="InterPro" id="IPR036388">
    <property type="entry name" value="WH-like_DNA-bd_sf"/>
</dbReference>
<proteinExistence type="inferred from homology"/>
<evidence type="ECO:0000259" key="7">
    <source>
        <dbReference type="Pfam" id="PF04542"/>
    </source>
</evidence>
<evidence type="ECO:0000256" key="3">
    <source>
        <dbReference type="ARBA" id="ARBA00023082"/>
    </source>
</evidence>
<feature type="region of interest" description="Disordered" evidence="6">
    <location>
        <begin position="287"/>
        <end position="310"/>
    </location>
</feature>
<keyword evidence="2" id="KW-0805">Transcription regulation</keyword>
<dbReference type="CDD" id="cd06171">
    <property type="entry name" value="Sigma70_r4"/>
    <property type="match status" value="1"/>
</dbReference>
<dbReference type="SUPFAM" id="SSF88946">
    <property type="entry name" value="Sigma2 domain of RNA polymerase sigma factors"/>
    <property type="match status" value="1"/>
</dbReference>
<evidence type="ECO:0000313" key="10">
    <source>
        <dbReference type="EMBL" id="APW59288.1"/>
    </source>
</evidence>
<feature type="compositionally biased region" description="Low complexity" evidence="6">
    <location>
        <begin position="535"/>
        <end position="566"/>
    </location>
</feature>
<dbReference type="KEGG" id="pbor:BSF38_00704"/>
<dbReference type="Pfam" id="PF07596">
    <property type="entry name" value="SBP_bac_10"/>
    <property type="match status" value="1"/>
</dbReference>
<dbReference type="InterPro" id="IPR007627">
    <property type="entry name" value="RNA_pol_sigma70_r2"/>
</dbReference>
<name>A0A1U7CK57_9BACT</name>
<dbReference type="GO" id="GO:0016987">
    <property type="term" value="F:sigma factor activity"/>
    <property type="evidence" value="ECO:0007669"/>
    <property type="project" value="UniProtKB-KW"/>
</dbReference>
<evidence type="ECO:0000256" key="2">
    <source>
        <dbReference type="ARBA" id="ARBA00023015"/>
    </source>
</evidence>
<dbReference type="OrthoDB" id="285651at2"/>
<dbReference type="InterPro" id="IPR011453">
    <property type="entry name" value="DUF1559"/>
</dbReference>
<keyword evidence="5" id="KW-0804">Transcription</keyword>
<dbReference type="EMBL" id="CP019082">
    <property type="protein sequence ID" value="APW59288.1"/>
    <property type="molecule type" value="Genomic_DNA"/>
</dbReference>
<keyword evidence="4" id="KW-0238">DNA-binding</keyword>
<dbReference type="InterPro" id="IPR013324">
    <property type="entry name" value="RNA_pol_sigma_r3/r4-like"/>
</dbReference>
<dbReference type="SUPFAM" id="SSF88659">
    <property type="entry name" value="Sigma3 and sigma4 domains of RNA polymerase sigma factors"/>
    <property type="match status" value="1"/>
</dbReference>
<evidence type="ECO:0000259" key="8">
    <source>
        <dbReference type="Pfam" id="PF07596"/>
    </source>
</evidence>
<dbReference type="GO" id="GO:0006352">
    <property type="term" value="P:DNA-templated transcription initiation"/>
    <property type="evidence" value="ECO:0007669"/>
    <property type="project" value="InterPro"/>
</dbReference>
<dbReference type="Gene3D" id="1.10.10.10">
    <property type="entry name" value="Winged helix-like DNA-binding domain superfamily/Winged helix DNA-binding domain"/>
    <property type="match status" value="1"/>
</dbReference>
<gene>
    <name evidence="10" type="primary">rpoE_3</name>
    <name evidence="10" type="ORF">BSF38_00704</name>
</gene>
<feature type="domain" description="RNA polymerase sigma-70 region 2" evidence="7">
    <location>
        <begin position="45"/>
        <end position="112"/>
    </location>
</feature>
<feature type="domain" description="DUF1559" evidence="8">
    <location>
        <begin position="316"/>
        <end position="457"/>
    </location>
</feature>
<evidence type="ECO:0000256" key="6">
    <source>
        <dbReference type="SAM" id="MobiDB-lite"/>
    </source>
</evidence>
<sequence>MRKSDKGLLFQDLDRLFRYGTVSSGDGALLESFLTEGNESAFEALVNRHGPMVRGVCRRLLPSPHDADDAFQATFLVLVRKGGRLRDPDRLGPWLHGVAMRVAGKARARASRRKDEAIIDVPSREGGNAEWCDVMPIIDAELARLPAKHRDVLVACLLDGATAEEASHRLDCPVGTVKSRLARARETLRARLTSRGIAPAVALGALTTTDAFTFASPASSTLIRATLKTVTTKAVAPGVVALTEGVATTMFAKSTFTALVLATGVGLAGLGTAVWIKPTLAQVYLPSSGDQPGGQGQGQNPALSTVTPDSKARDQHLKEILAATHNYISANASATFPPAAISNDAGQPLLSWRVAILPYLDQSELYQQFHLNEPWDSPHNKALIDRMPAVFETPGAPAPNGQTRIRGFAGKGSVFDPALTTRNAIGARTTATPSPARPRGVEMREITDGTSNTVFVVMARDATIWTRPGELPFVPGQDLPVLDESDPRGYLLGLCDGSVHVLPNVRQNLLLHLITRNGGEVVDTSWFPNVDQRTATTTVHPPTTPPIDAKAPAPTAPAAPASSASSVEQRLQKVEEKLDRLLEKLDAK</sequence>
<organism evidence="10 11">
    <name type="scientific">Paludisphaera borealis</name>
    <dbReference type="NCBI Taxonomy" id="1387353"/>
    <lineage>
        <taxon>Bacteria</taxon>
        <taxon>Pseudomonadati</taxon>
        <taxon>Planctomycetota</taxon>
        <taxon>Planctomycetia</taxon>
        <taxon>Isosphaerales</taxon>
        <taxon>Isosphaeraceae</taxon>
        <taxon>Paludisphaera</taxon>
    </lineage>
</organism>
<dbReference type="RefSeq" id="WP_076343487.1">
    <property type="nucleotide sequence ID" value="NZ_CP019082.1"/>
</dbReference>
<evidence type="ECO:0000256" key="4">
    <source>
        <dbReference type="ARBA" id="ARBA00023125"/>
    </source>
</evidence>
<keyword evidence="11" id="KW-1185">Reference proteome</keyword>
<dbReference type="Gene3D" id="1.10.1740.10">
    <property type="match status" value="1"/>
</dbReference>
<feature type="region of interest" description="Disordered" evidence="6">
    <location>
        <begin position="535"/>
        <end position="570"/>
    </location>
</feature>
<dbReference type="PANTHER" id="PTHR43133">
    <property type="entry name" value="RNA POLYMERASE ECF-TYPE SIGMA FACTO"/>
    <property type="match status" value="1"/>
</dbReference>
<dbReference type="GO" id="GO:0003677">
    <property type="term" value="F:DNA binding"/>
    <property type="evidence" value="ECO:0007669"/>
    <property type="project" value="UniProtKB-KW"/>
</dbReference>
<reference evidence="11" key="1">
    <citation type="submission" date="2016-12" db="EMBL/GenBank/DDBJ databases">
        <title>Comparative genomics of four Isosphaeraceae planctomycetes: a common pool of plasmids and glycoside hydrolase genes.</title>
        <authorList>
            <person name="Ivanova A."/>
        </authorList>
    </citation>
    <scope>NUCLEOTIDE SEQUENCE [LARGE SCALE GENOMIC DNA]</scope>
    <source>
        <strain evidence="11">PX4</strain>
    </source>
</reference>
<protein>
    <submittedName>
        <fullName evidence="10">ECF RNA polymerase sigma-E factor</fullName>
    </submittedName>
</protein>
<dbReference type="InterPro" id="IPR013325">
    <property type="entry name" value="RNA_pol_sigma_r2"/>
</dbReference>
<dbReference type="AlphaFoldDB" id="A0A1U7CK57"/>
<dbReference type="InterPro" id="IPR013249">
    <property type="entry name" value="RNA_pol_sigma70_r4_t2"/>
</dbReference>
<dbReference type="InterPro" id="IPR039425">
    <property type="entry name" value="RNA_pol_sigma-70-like"/>
</dbReference>
<dbReference type="STRING" id="1387353.BSF38_00704"/>
<feature type="domain" description="RNA polymerase sigma factor 70 region 4 type 2" evidence="9">
    <location>
        <begin position="138"/>
        <end position="188"/>
    </location>
</feature>
<comment type="similarity">
    <text evidence="1">Belongs to the sigma-70 factor family. ECF subfamily.</text>
</comment>
<evidence type="ECO:0000256" key="5">
    <source>
        <dbReference type="ARBA" id="ARBA00023163"/>
    </source>
</evidence>